<evidence type="ECO:0000313" key="5">
    <source>
        <dbReference type="EMBL" id="HHF98854.1"/>
    </source>
</evidence>
<gene>
    <name evidence="5" type="ORF">ENL39_05140</name>
</gene>
<dbReference type="AlphaFoldDB" id="A0A7V5HZP6"/>
<dbReference type="Proteomes" id="UP000886070">
    <property type="component" value="Unassembled WGS sequence"/>
</dbReference>
<feature type="domain" description="Periplasmic binding protein" evidence="4">
    <location>
        <begin position="42"/>
        <end position="285"/>
    </location>
</feature>
<dbReference type="PANTHER" id="PTHR46847:SF1">
    <property type="entry name" value="D-ALLOSE-BINDING PERIPLASMIC PROTEIN-RELATED"/>
    <property type="match status" value="1"/>
</dbReference>
<protein>
    <submittedName>
        <fullName evidence="5">Sugar ABC transporter substrate-binding protein</fullName>
    </submittedName>
</protein>
<comment type="similarity">
    <text evidence="2">Belongs to the bacterial solute-binding protein 2 family.</text>
</comment>
<dbReference type="PANTHER" id="PTHR46847">
    <property type="entry name" value="D-ALLOSE-BINDING PERIPLASMIC PROTEIN-RELATED"/>
    <property type="match status" value="1"/>
</dbReference>
<evidence type="ECO:0000256" key="2">
    <source>
        <dbReference type="ARBA" id="ARBA00007639"/>
    </source>
</evidence>
<keyword evidence="3" id="KW-0732">Signal</keyword>
<evidence type="ECO:0000256" key="3">
    <source>
        <dbReference type="ARBA" id="ARBA00022729"/>
    </source>
</evidence>
<reference evidence="5" key="1">
    <citation type="journal article" date="2020" name="mSystems">
        <title>Genome- and Community-Level Interaction Insights into Carbon Utilization and Element Cycling Functions of Hydrothermarchaeota in Hydrothermal Sediment.</title>
        <authorList>
            <person name="Zhou Z."/>
            <person name="Liu Y."/>
            <person name="Xu W."/>
            <person name="Pan J."/>
            <person name="Luo Z.H."/>
            <person name="Li M."/>
        </authorList>
    </citation>
    <scope>NUCLEOTIDE SEQUENCE [LARGE SCALE GENOMIC DNA]</scope>
    <source>
        <strain evidence="5">HyVt-92</strain>
    </source>
</reference>
<dbReference type="Gene3D" id="3.40.50.2300">
    <property type="match status" value="2"/>
</dbReference>
<dbReference type="InterPro" id="IPR025997">
    <property type="entry name" value="SBP_2_dom"/>
</dbReference>
<dbReference type="SUPFAM" id="SSF53822">
    <property type="entry name" value="Periplasmic binding protein-like I"/>
    <property type="match status" value="1"/>
</dbReference>
<name>A0A7V5HZP6_UNCAE</name>
<comment type="subcellular location">
    <subcellularLocation>
        <location evidence="1">Cell envelope</location>
    </subcellularLocation>
</comment>
<accession>A0A7V5HZP6</accession>
<dbReference type="CDD" id="cd01536">
    <property type="entry name" value="PBP1_ABC_sugar_binding-like"/>
    <property type="match status" value="1"/>
</dbReference>
<dbReference type="InterPro" id="IPR028082">
    <property type="entry name" value="Peripla_BP_I"/>
</dbReference>
<dbReference type="Pfam" id="PF13407">
    <property type="entry name" value="Peripla_BP_4"/>
    <property type="match status" value="1"/>
</dbReference>
<comment type="caution">
    <text evidence="5">The sequence shown here is derived from an EMBL/GenBank/DDBJ whole genome shotgun (WGS) entry which is preliminary data.</text>
</comment>
<organism evidence="5">
    <name type="scientific">Aerophobetes bacterium</name>
    <dbReference type="NCBI Taxonomy" id="2030807"/>
    <lineage>
        <taxon>Bacteria</taxon>
        <taxon>Candidatus Aerophobota</taxon>
    </lineage>
</organism>
<dbReference type="GO" id="GO:0030246">
    <property type="term" value="F:carbohydrate binding"/>
    <property type="evidence" value="ECO:0007669"/>
    <property type="project" value="UniProtKB-ARBA"/>
</dbReference>
<dbReference type="GO" id="GO:0030313">
    <property type="term" value="C:cell envelope"/>
    <property type="evidence" value="ECO:0007669"/>
    <property type="project" value="UniProtKB-SubCell"/>
</dbReference>
<evidence type="ECO:0000259" key="4">
    <source>
        <dbReference type="Pfam" id="PF13407"/>
    </source>
</evidence>
<evidence type="ECO:0000256" key="1">
    <source>
        <dbReference type="ARBA" id="ARBA00004196"/>
    </source>
</evidence>
<proteinExistence type="inferred from homology"/>
<dbReference type="EMBL" id="DRTT01000142">
    <property type="protein sequence ID" value="HHF98854.1"/>
    <property type="molecule type" value="Genomic_DNA"/>
</dbReference>
<sequence length="337" mass="36459">MRVRKLKLSVIVILSVLVIGGTFSFAQAEVSKMRLAVVGVLHPYFAPWEKATKDFMEKTGIDCVYRATVHFNQEEENDIVEGLVSLGYNGFALWPGHPSAVNATITELVKKGIPVVLIAGPAELPTDASLCIATDVKKAAMIATEHLIEALGGKGNIVNLLGALSDPNTVLRKQGVEEVVAKYPGVKIIDELADVDAWEAATTKIDSLLAARADEIDGMVATNYIATVVASEALVELGDKRIKFIGMDDDPKVLKAIKEGYVTGTMVQAPYAQAYLGLEALRLLKSGYTIKKGVYFIDSGVTFVSAKNVDTYAQDVHANFLKMLKTFTEDYFNPPSS</sequence>